<gene>
    <name evidence="5" type="ORF">BU204_11035</name>
</gene>
<evidence type="ECO:0000313" key="6">
    <source>
        <dbReference type="Proteomes" id="UP000185596"/>
    </source>
</evidence>
<accession>A0A1Q8CSX7</accession>
<comment type="caution">
    <text evidence="5">The sequence shown here is derived from an EMBL/GenBank/DDBJ whole genome shotgun (WGS) entry which is preliminary data.</text>
</comment>
<dbReference type="InterPro" id="IPR013328">
    <property type="entry name" value="6PGD_dom2"/>
</dbReference>
<dbReference type="PANTHER" id="PTHR43362:SF1">
    <property type="entry name" value="MANNITOL DEHYDROGENASE 2-RELATED"/>
    <property type="match status" value="1"/>
</dbReference>
<protein>
    <recommendedName>
        <fullName evidence="7">Mannitol dehydrogenase</fullName>
    </recommendedName>
</protein>
<dbReference type="InterPro" id="IPR013118">
    <property type="entry name" value="Mannitol_DH_C"/>
</dbReference>
<organism evidence="5 6">
    <name type="scientific">Actinophytocola xanthii</name>
    <dbReference type="NCBI Taxonomy" id="1912961"/>
    <lineage>
        <taxon>Bacteria</taxon>
        <taxon>Bacillati</taxon>
        <taxon>Actinomycetota</taxon>
        <taxon>Actinomycetes</taxon>
        <taxon>Pseudonocardiales</taxon>
        <taxon>Pseudonocardiaceae</taxon>
    </lineage>
</organism>
<evidence type="ECO:0000313" key="5">
    <source>
        <dbReference type="EMBL" id="OLF17472.1"/>
    </source>
</evidence>
<name>A0A1Q8CSX7_9PSEU</name>
<proteinExistence type="predicted"/>
<evidence type="ECO:0000259" key="3">
    <source>
        <dbReference type="Pfam" id="PF01232"/>
    </source>
</evidence>
<comment type="catalytic activity">
    <reaction evidence="2">
        <text>D-mannitol 1-phosphate + NAD(+) = beta-D-fructose 6-phosphate + NADH + H(+)</text>
        <dbReference type="Rhea" id="RHEA:19661"/>
        <dbReference type="ChEBI" id="CHEBI:15378"/>
        <dbReference type="ChEBI" id="CHEBI:57540"/>
        <dbReference type="ChEBI" id="CHEBI:57634"/>
        <dbReference type="ChEBI" id="CHEBI:57945"/>
        <dbReference type="ChEBI" id="CHEBI:61381"/>
        <dbReference type="EC" id="1.1.1.17"/>
    </reaction>
</comment>
<dbReference type="InterPro" id="IPR008927">
    <property type="entry name" value="6-PGluconate_DH-like_C_sf"/>
</dbReference>
<dbReference type="InterPro" id="IPR013131">
    <property type="entry name" value="Mannitol_DH_N"/>
</dbReference>
<sequence length="449" mass="48213">MSSSRPRLSAATAGVGGARPGVGIVHLGLGAFHRAHQAVLTRRAMAAVPGDWAICAVGQRNPTVRDALAAQDGLFTVVERDASGERTEVVDSIREVLLAPAEPELLTSRLSEVEVVTITVTEAGYRHDPATGRLRVDDPDVAADLAGRPPRTVVGQLVRGLAARRRAGGAGQTVLSCDNLPFNGRLVRGLVREFCQLRGEHELVDWVEASVAFPSTVVDQIVPATTAEDLDRVEERLGLVDLAAVVGEPYRQWVIEDDFAAGRPSWERAGAELVADIAPRQAAKLRLLNGTHSALAYLGMLAGLASTAEAVAREEFAAFATRLVREETGPSLLRFGVEVGESEIDTLLTRLANPRISHRLAQIGADGPRKLPQRLLEPAAELLAAGREPRLICLALAGYLRHNQLSTLEFLPSELAGSPVFTTLLADAARRLDRDGVEQTLRRVSEERS</sequence>
<dbReference type="InterPro" id="IPR000669">
    <property type="entry name" value="Mannitol_DH"/>
</dbReference>
<evidence type="ECO:0000259" key="4">
    <source>
        <dbReference type="Pfam" id="PF08125"/>
    </source>
</evidence>
<dbReference type="Pfam" id="PF01232">
    <property type="entry name" value="Mannitol_dh"/>
    <property type="match status" value="1"/>
</dbReference>
<evidence type="ECO:0008006" key="7">
    <source>
        <dbReference type="Google" id="ProtNLM"/>
    </source>
</evidence>
<reference evidence="5 6" key="1">
    <citation type="submission" date="2016-12" db="EMBL/GenBank/DDBJ databases">
        <title>The draft genome sequence of Actinophytocola sp. 11-183.</title>
        <authorList>
            <person name="Wang W."/>
            <person name="Yuan L."/>
        </authorList>
    </citation>
    <scope>NUCLEOTIDE SEQUENCE [LARGE SCALE GENOMIC DNA]</scope>
    <source>
        <strain evidence="5 6">11-183</strain>
    </source>
</reference>
<dbReference type="Pfam" id="PF08125">
    <property type="entry name" value="Mannitol_dh_C"/>
    <property type="match status" value="1"/>
</dbReference>
<feature type="domain" description="Mannitol dehydrogenase C-terminal" evidence="4">
    <location>
        <begin position="276"/>
        <end position="404"/>
    </location>
</feature>
<dbReference type="EMBL" id="MSIE01000016">
    <property type="protein sequence ID" value="OLF17472.1"/>
    <property type="molecule type" value="Genomic_DNA"/>
</dbReference>
<dbReference type="SUPFAM" id="SSF51735">
    <property type="entry name" value="NAD(P)-binding Rossmann-fold domains"/>
    <property type="match status" value="1"/>
</dbReference>
<dbReference type="STRING" id="1912961.BU204_11035"/>
<keyword evidence="1" id="KW-0560">Oxidoreductase</keyword>
<evidence type="ECO:0000256" key="1">
    <source>
        <dbReference type="ARBA" id="ARBA00023002"/>
    </source>
</evidence>
<dbReference type="PANTHER" id="PTHR43362">
    <property type="entry name" value="MANNITOL DEHYDROGENASE DSF1-RELATED"/>
    <property type="match status" value="1"/>
</dbReference>
<dbReference type="RefSeq" id="WP_075125523.1">
    <property type="nucleotide sequence ID" value="NZ_MSIE01000016.1"/>
</dbReference>
<dbReference type="Gene3D" id="3.40.50.720">
    <property type="entry name" value="NAD(P)-binding Rossmann-like Domain"/>
    <property type="match status" value="1"/>
</dbReference>
<dbReference type="PRINTS" id="PR00084">
    <property type="entry name" value="MTLDHDRGNASE"/>
</dbReference>
<feature type="domain" description="Mannitol dehydrogenase N-terminal" evidence="3">
    <location>
        <begin position="23"/>
        <end position="267"/>
    </location>
</feature>
<dbReference type="Gene3D" id="1.10.1040.10">
    <property type="entry name" value="N-(1-d-carboxylethyl)-l-norvaline Dehydrogenase, domain 2"/>
    <property type="match status" value="1"/>
</dbReference>
<keyword evidence="6" id="KW-1185">Reference proteome</keyword>
<dbReference type="Proteomes" id="UP000185596">
    <property type="component" value="Unassembled WGS sequence"/>
</dbReference>
<dbReference type="OrthoDB" id="271711at2"/>
<dbReference type="InterPro" id="IPR036291">
    <property type="entry name" value="NAD(P)-bd_dom_sf"/>
</dbReference>
<dbReference type="GO" id="GO:0008926">
    <property type="term" value="F:mannitol-1-phosphate 5-dehydrogenase activity"/>
    <property type="evidence" value="ECO:0007669"/>
    <property type="project" value="UniProtKB-EC"/>
</dbReference>
<evidence type="ECO:0000256" key="2">
    <source>
        <dbReference type="ARBA" id="ARBA00048615"/>
    </source>
</evidence>
<dbReference type="InterPro" id="IPR050988">
    <property type="entry name" value="Mannitol_DH/Oxidoreductase"/>
</dbReference>
<dbReference type="AlphaFoldDB" id="A0A1Q8CSX7"/>
<dbReference type="SUPFAM" id="SSF48179">
    <property type="entry name" value="6-phosphogluconate dehydrogenase C-terminal domain-like"/>
    <property type="match status" value="1"/>
</dbReference>